<dbReference type="Pfam" id="PF07702">
    <property type="entry name" value="UTRA"/>
    <property type="match status" value="1"/>
</dbReference>
<evidence type="ECO:0000256" key="3">
    <source>
        <dbReference type="ARBA" id="ARBA00023163"/>
    </source>
</evidence>
<dbReference type="SUPFAM" id="SSF46785">
    <property type="entry name" value="Winged helix' DNA-binding domain"/>
    <property type="match status" value="1"/>
</dbReference>
<evidence type="ECO:0000256" key="1">
    <source>
        <dbReference type="ARBA" id="ARBA00023015"/>
    </source>
</evidence>
<dbReference type="SMART" id="SM00866">
    <property type="entry name" value="UTRA"/>
    <property type="match status" value="1"/>
</dbReference>
<dbReference type="PANTHER" id="PTHR44846">
    <property type="entry name" value="MANNOSYL-D-GLYCERATE TRANSPORT/METABOLISM SYSTEM REPRESSOR MNGR-RELATED"/>
    <property type="match status" value="1"/>
</dbReference>
<organism evidence="5 6">
    <name type="scientific">Actinomyces lilanjuaniae</name>
    <dbReference type="NCBI Taxonomy" id="2321394"/>
    <lineage>
        <taxon>Bacteria</taxon>
        <taxon>Bacillati</taxon>
        <taxon>Actinomycetota</taxon>
        <taxon>Actinomycetes</taxon>
        <taxon>Actinomycetales</taxon>
        <taxon>Actinomycetaceae</taxon>
        <taxon>Actinomyces</taxon>
    </lineage>
</organism>
<dbReference type="Gene3D" id="3.40.1410.10">
    <property type="entry name" value="Chorismate lyase-like"/>
    <property type="match status" value="1"/>
</dbReference>
<dbReference type="EMBL" id="CP032514">
    <property type="protein sequence ID" value="AYD89528.1"/>
    <property type="molecule type" value="Genomic_DNA"/>
</dbReference>
<evidence type="ECO:0000313" key="6">
    <source>
        <dbReference type="Proteomes" id="UP000273001"/>
    </source>
</evidence>
<accession>A0ABM6Z314</accession>
<dbReference type="PANTHER" id="PTHR44846:SF12">
    <property type="entry name" value="HTH-TYPE TRANSCRIPTIONAL REGULATOR TRER"/>
    <property type="match status" value="1"/>
</dbReference>
<gene>
    <name evidence="5" type="ORF">D5R93_04665</name>
</gene>
<keyword evidence="2" id="KW-0238">DNA-binding</keyword>
<dbReference type="CDD" id="cd07377">
    <property type="entry name" value="WHTH_GntR"/>
    <property type="match status" value="1"/>
</dbReference>
<keyword evidence="1" id="KW-0805">Transcription regulation</keyword>
<dbReference type="InterPro" id="IPR036388">
    <property type="entry name" value="WH-like_DNA-bd_sf"/>
</dbReference>
<dbReference type="SMART" id="SM00345">
    <property type="entry name" value="HTH_GNTR"/>
    <property type="match status" value="1"/>
</dbReference>
<evidence type="ECO:0000259" key="4">
    <source>
        <dbReference type="PROSITE" id="PS50949"/>
    </source>
</evidence>
<evidence type="ECO:0000256" key="2">
    <source>
        <dbReference type="ARBA" id="ARBA00023125"/>
    </source>
</evidence>
<feature type="domain" description="HTH gntR-type" evidence="4">
    <location>
        <begin position="3"/>
        <end position="71"/>
    </location>
</feature>
<dbReference type="PRINTS" id="PR00035">
    <property type="entry name" value="HTHGNTR"/>
</dbReference>
<dbReference type="SUPFAM" id="SSF64288">
    <property type="entry name" value="Chorismate lyase-like"/>
    <property type="match status" value="1"/>
</dbReference>
<dbReference type="InterPro" id="IPR000524">
    <property type="entry name" value="Tscrpt_reg_HTH_GntR"/>
</dbReference>
<name>A0ABM6Z314_9ACTO</name>
<dbReference type="InterPro" id="IPR036390">
    <property type="entry name" value="WH_DNA-bd_sf"/>
</dbReference>
<keyword evidence="6" id="KW-1185">Reference proteome</keyword>
<keyword evidence="3" id="KW-0804">Transcription</keyword>
<dbReference type="InterPro" id="IPR011663">
    <property type="entry name" value="UTRA"/>
</dbReference>
<reference evidence="5 6" key="1">
    <citation type="submission" date="2018-09" db="EMBL/GenBank/DDBJ databases">
        <authorList>
            <person name="Li J."/>
        </authorList>
    </citation>
    <scope>NUCLEOTIDE SEQUENCE [LARGE SCALE GENOMIC DNA]</scope>
    <source>
        <strain evidence="5 6">2129</strain>
    </source>
</reference>
<sequence length="240" mass="26412">MAQAKYDQIVQVLRSQIEEGRYAFRDRLPSEHTLAAEFGCSRNTVRKALALLASRGYVQAVQGSGSQVIYQRRPASTFLLGGIESLPEAAARNEVDLRTVMLSLEPTTVDQPLSERSGLKAGTPVLRVHRLRLLDGRPLILDTSWLLTSVVPVLTREVVETSIYSYLEDVLGVRVVSASRTVTVERATQEDRARLDLEDMGCVAVVSSATFDSSGLMFEYSCSRHAPAGFEFHGSALRLP</sequence>
<dbReference type="PROSITE" id="PS50949">
    <property type="entry name" value="HTH_GNTR"/>
    <property type="match status" value="1"/>
</dbReference>
<dbReference type="Pfam" id="PF00392">
    <property type="entry name" value="GntR"/>
    <property type="match status" value="1"/>
</dbReference>
<dbReference type="Proteomes" id="UP000273001">
    <property type="component" value="Chromosome"/>
</dbReference>
<proteinExistence type="predicted"/>
<dbReference type="RefSeq" id="WP_120204095.1">
    <property type="nucleotide sequence ID" value="NZ_CP032514.1"/>
</dbReference>
<protein>
    <submittedName>
        <fullName evidence="5">UTRA domain-containing protein</fullName>
    </submittedName>
</protein>
<dbReference type="InterPro" id="IPR050679">
    <property type="entry name" value="Bact_HTH_transcr_reg"/>
</dbReference>
<evidence type="ECO:0000313" key="5">
    <source>
        <dbReference type="EMBL" id="AYD89528.1"/>
    </source>
</evidence>
<dbReference type="Gene3D" id="1.10.10.10">
    <property type="entry name" value="Winged helix-like DNA-binding domain superfamily/Winged helix DNA-binding domain"/>
    <property type="match status" value="1"/>
</dbReference>
<dbReference type="InterPro" id="IPR028978">
    <property type="entry name" value="Chorismate_lyase_/UTRA_dom_sf"/>
</dbReference>